<dbReference type="Pfam" id="PF10392">
    <property type="entry name" value="COG5_N"/>
    <property type="match status" value="1"/>
</dbReference>
<dbReference type="EMBL" id="OUUZ01000015">
    <property type="protein sequence ID" value="SPQ25627.1"/>
    <property type="molecule type" value="Genomic_DNA"/>
</dbReference>
<dbReference type="PANTHER" id="PTHR13228:SF3">
    <property type="entry name" value="CONSERVED OLIGOMERIC GOLGI COMPLEX SUBUNIT 5"/>
    <property type="match status" value="1"/>
</dbReference>
<keyword evidence="3" id="KW-0333">Golgi apparatus</keyword>
<evidence type="ECO:0000259" key="5">
    <source>
        <dbReference type="Pfam" id="PF10392"/>
    </source>
</evidence>
<evidence type="ECO:0000256" key="4">
    <source>
        <dbReference type="ARBA" id="ARBA00023136"/>
    </source>
</evidence>
<dbReference type="Proteomes" id="UP000289323">
    <property type="component" value="Unassembled WGS sequence"/>
</dbReference>
<evidence type="ECO:0000256" key="1">
    <source>
        <dbReference type="ARBA" id="ARBA00004395"/>
    </source>
</evidence>
<evidence type="ECO:0000256" key="2">
    <source>
        <dbReference type="ARBA" id="ARBA00020974"/>
    </source>
</evidence>
<comment type="subcellular location">
    <subcellularLocation>
        <location evidence="1">Golgi apparatus membrane</location>
        <topology evidence="1">Peripheral membrane protein</topology>
    </subcellularLocation>
</comment>
<dbReference type="GO" id="GO:0006891">
    <property type="term" value="P:intra-Golgi vesicle-mediated transport"/>
    <property type="evidence" value="ECO:0007669"/>
    <property type="project" value="InterPro"/>
</dbReference>
<evidence type="ECO:0000259" key="6">
    <source>
        <dbReference type="Pfam" id="PF20649"/>
    </source>
</evidence>
<evidence type="ECO:0000256" key="3">
    <source>
        <dbReference type="ARBA" id="ARBA00023034"/>
    </source>
</evidence>
<accession>A0A446BT13</accession>
<sequence>MSAAPPAPPDFPVAAGADEPSYIDYEAFLSPTFHAPTFANTLVLATNNPSDSPLDLSTPLARVLFDVQEVSAHIDRLTARAAEPLLARTAARDAAAARLLAALEPQLRALNESHAQLARAVAPRYAEAVEVRRVAENAWRAQRLARAVARLLGLARQLEAQFAELVGPGAGSGGAVSGGGGSGRGGGGGGGDVRGALVRCAGTLLAVREMFSAEAAGTTTATGQPTQAGTEGIAGQLERVAVVRSVRDGVVAPVEKAVRETAERVVREFSLGSATGSGVTFAQGEEVRGRTVAALTTLWLLTPVPSSSGKAAEKWAPTLMLQALEAYLRSALQSSIAGLSRALSTLPSLERTLAEVSARCQNIVALEAVLEGSKAPQHPLLPQGKQAQAGGNMLQPLLSYLETGSLASYFWRTMAGSMAPRVQEIMAKGGVPARTLRTNRQSVSEAIRECVIRGSQLPGPMAAAARGKPKATERDTGAKQWEREVAVMVGSIVNSIGR</sequence>
<dbReference type="InterPro" id="IPR048485">
    <property type="entry name" value="COG5_helical"/>
</dbReference>
<reference evidence="7 8" key="1">
    <citation type="submission" date="2018-04" db="EMBL/GenBank/DDBJ databases">
        <authorList>
            <person name="Huttner S."/>
            <person name="Dainat J."/>
        </authorList>
    </citation>
    <scope>NUCLEOTIDE SEQUENCE [LARGE SCALE GENOMIC DNA]</scope>
</reference>
<dbReference type="GO" id="GO:0017119">
    <property type="term" value="C:Golgi transport complex"/>
    <property type="evidence" value="ECO:0007669"/>
    <property type="project" value="InterPro"/>
</dbReference>
<dbReference type="Pfam" id="PF20649">
    <property type="entry name" value="COG5_C"/>
    <property type="match status" value="1"/>
</dbReference>
<protein>
    <recommendedName>
        <fullName evidence="2">Conserved oligomeric Golgi complex subunit 5</fullName>
    </recommendedName>
</protein>
<dbReference type="InterPro" id="IPR049176">
    <property type="entry name" value="COG5_N"/>
</dbReference>
<dbReference type="InterPro" id="IPR019465">
    <property type="entry name" value="Cog5"/>
</dbReference>
<dbReference type="AlphaFoldDB" id="A0A446BT13"/>
<evidence type="ECO:0000313" key="7">
    <source>
        <dbReference type="EMBL" id="SPQ25627.1"/>
    </source>
</evidence>
<proteinExistence type="predicted"/>
<feature type="domain" description="Conserved oligomeric Golgi complex subunit 5 N-terminal" evidence="5">
    <location>
        <begin position="26"/>
        <end position="158"/>
    </location>
</feature>
<name>A0A446BT13_9PEZI</name>
<evidence type="ECO:0000313" key="8">
    <source>
        <dbReference type="Proteomes" id="UP000289323"/>
    </source>
</evidence>
<gene>
    <name evidence="7" type="ORF">TT172_LOCUS8046</name>
</gene>
<feature type="domain" description="Conserved oligomeric Golgi complex subunit 5 helical" evidence="6">
    <location>
        <begin position="322"/>
        <end position="450"/>
    </location>
</feature>
<organism evidence="7 8">
    <name type="scientific">Thermothielavioides terrestris</name>
    <dbReference type="NCBI Taxonomy" id="2587410"/>
    <lineage>
        <taxon>Eukaryota</taxon>
        <taxon>Fungi</taxon>
        <taxon>Dikarya</taxon>
        <taxon>Ascomycota</taxon>
        <taxon>Pezizomycotina</taxon>
        <taxon>Sordariomycetes</taxon>
        <taxon>Sordariomycetidae</taxon>
        <taxon>Sordariales</taxon>
        <taxon>Chaetomiaceae</taxon>
        <taxon>Thermothielavioides</taxon>
    </lineage>
</organism>
<dbReference type="GO" id="GO:0000139">
    <property type="term" value="C:Golgi membrane"/>
    <property type="evidence" value="ECO:0007669"/>
    <property type="project" value="UniProtKB-SubCell"/>
</dbReference>
<dbReference type="PANTHER" id="PTHR13228">
    <property type="entry name" value="CONSERVED OLIGOMERIC GOLGI COMPLEX COMPONENT 5"/>
    <property type="match status" value="1"/>
</dbReference>
<keyword evidence="4" id="KW-0472">Membrane</keyword>